<feature type="compositionally biased region" description="Gly residues" evidence="1">
    <location>
        <begin position="81"/>
        <end position="100"/>
    </location>
</feature>
<accession>A0ABU2CK41</accession>
<proteinExistence type="predicted"/>
<sequence>MTHAEAPSRRSAASPRARRPRPDGEAGQALTEYVAVIGLLLLVVGVVFAAATPVAADVSEQLLCAVDPIVKEEGAQACGEPDGGSEGPGGGDGPGDGYGPPAGDCEQDVTFDFVDKPDSQWDTAVVQIDCVWYPGPTICFSANMPDGHLARDRDDRVYLETEIQDFVDCVLDGQGGPKDDPNDESCANAMPTSGELDEDAPPKVQVGCRELPVPKGCETEWAAYEDAAPGKERAARSGDLANCIAEKYASMELPCVVEATGHVDSTNVQFLFFRWGDSNGTLIEKLGDGRIRIHILKGVEFGVGASGSDVGGTPIAFDIAGITGYAEDYTYEFTDMQKAQDWIDWYKKYSMSAEIVASGGGRNCPPPMMTSYCPPPPDHMPDVGDVMQLQDDEPDHHLVATSTSDIKKVKFKGGLKWGPQTGAVELKGSVEGGYEGEIQVEDRQWSDGSMTATYTSSDIGGFLIGAELSGKQPFTKDKKGKGDSSGKGKGKGQLGAEWKGTTSTSVIWDKDGKLSKLTIAMDDQVMKTLSKAGIDLDLVLPYGFKATGGYSKQEEEGTLSKTELIIDFNQYPELREKLGPKIDQIFPRNDDGTLKKGDVEINGEDSEGGELYEAAQDHANVRRLDYDMDRVTEGGGHGLKWEGLDLFKVDFTSVDETRTLSESSFEVTDVDGDRQTTSPSPQCRAKDFEAPDDYYSTDFSAPPTPTFRGGQSYGVP</sequence>
<protein>
    <submittedName>
        <fullName evidence="3">Uncharacterized protein</fullName>
    </submittedName>
</protein>
<feature type="region of interest" description="Disordered" evidence="1">
    <location>
        <begin position="75"/>
        <end position="107"/>
    </location>
</feature>
<gene>
    <name evidence="3" type="ORF">J2S48_001178</name>
</gene>
<keyword evidence="2" id="KW-0472">Membrane</keyword>
<feature type="compositionally biased region" description="Basic and acidic residues" evidence="1">
    <location>
        <begin position="474"/>
        <end position="486"/>
    </location>
</feature>
<organism evidence="3 4">
    <name type="scientific">Promicromonospora iranensis</name>
    <dbReference type="NCBI Taxonomy" id="1105144"/>
    <lineage>
        <taxon>Bacteria</taxon>
        <taxon>Bacillati</taxon>
        <taxon>Actinomycetota</taxon>
        <taxon>Actinomycetes</taxon>
        <taxon>Micrococcales</taxon>
        <taxon>Promicromonosporaceae</taxon>
        <taxon>Promicromonospora</taxon>
    </lineage>
</organism>
<evidence type="ECO:0000256" key="1">
    <source>
        <dbReference type="SAM" id="MobiDB-lite"/>
    </source>
</evidence>
<keyword evidence="4" id="KW-1185">Reference proteome</keyword>
<feature type="transmembrane region" description="Helical" evidence="2">
    <location>
        <begin position="29"/>
        <end position="51"/>
    </location>
</feature>
<feature type="region of interest" description="Disordered" evidence="1">
    <location>
        <begin position="658"/>
        <end position="716"/>
    </location>
</feature>
<dbReference type="EMBL" id="JAVDYE010000001">
    <property type="protein sequence ID" value="MDR7381663.1"/>
    <property type="molecule type" value="Genomic_DNA"/>
</dbReference>
<evidence type="ECO:0000256" key="2">
    <source>
        <dbReference type="SAM" id="Phobius"/>
    </source>
</evidence>
<comment type="caution">
    <text evidence="3">The sequence shown here is derived from an EMBL/GenBank/DDBJ whole genome shotgun (WGS) entry which is preliminary data.</text>
</comment>
<keyword evidence="2" id="KW-0812">Transmembrane</keyword>
<dbReference type="RefSeq" id="WP_274993951.1">
    <property type="nucleotide sequence ID" value="NZ_JAJQQP010000006.1"/>
</dbReference>
<feature type="region of interest" description="Disordered" evidence="1">
    <location>
        <begin position="1"/>
        <end position="25"/>
    </location>
</feature>
<evidence type="ECO:0000313" key="4">
    <source>
        <dbReference type="Proteomes" id="UP001183585"/>
    </source>
</evidence>
<keyword evidence="2" id="KW-1133">Transmembrane helix</keyword>
<name>A0ABU2CK41_9MICO</name>
<evidence type="ECO:0000313" key="3">
    <source>
        <dbReference type="EMBL" id="MDR7381663.1"/>
    </source>
</evidence>
<feature type="region of interest" description="Disordered" evidence="1">
    <location>
        <begin position="473"/>
        <end position="497"/>
    </location>
</feature>
<reference evidence="3 4" key="1">
    <citation type="submission" date="2023-07" db="EMBL/GenBank/DDBJ databases">
        <title>Sequencing the genomes of 1000 actinobacteria strains.</title>
        <authorList>
            <person name="Klenk H.-P."/>
        </authorList>
    </citation>
    <scope>NUCLEOTIDE SEQUENCE [LARGE SCALE GENOMIC DNA]</scope>
    <source>
        <strain evidence="3 4">DSM 45554</strain>
    </source>
</reference>
<feature type="region of interest" description="Disordered" evidence="1">
    <location>
        <begin position="172"/>
        <end position="202"/>
    </location>
</feature>
<dbReference type="Proteomes" id="UP001183585">
    <property type="component" value="Unassembled WGS sequence"/>
</dbReference>